<name>A0A0E9QKP2_ANGAN</name>
<proteinExistence type="predicted"/>
<sequence>MSQYNVEKKGNILFSQAK</sequence>
<dbReference type="AlphaFoldDB" id="A0A0E9QKP2"/>
<reference evidence="1" key="1">
    <citation type="submission" date="2014-11" db="EMBL/GenBank/DDBJ databases">
        <authorList>
            <person name="Amaro Gonzalez C."/>
        </authorList>
    </citation>
    <scope>NUCLEOTIDE SEQUENCE</scope>
</reference>
<organism evidence="1">
    <name type="scientific">Anguilla anguilla</name>
    <name type="common">European freshwater eel</name>
    <name type="synonym">Muraena anguilla</name>
    <dbReference type="NCBI Taxonomy" id="7936"/>
    <lineage>
        <taxon>Eukaryota</taxon>
        <taxon>Metazoa</taxon>
        <taxon>Chordata</taxon>
        <taxon>Craniata</taxon>
        <taxon>Vertebrata</taxon>
        <taxon>Euteleostomi</taxon>
        <taxon>Actinopterygii</taxon>
        <taxon>Neopterygii</taxon>
        <taxon>Teleostei</taxon>
        <taxon>Anguilliformes</taxon>
        <taxon>Anguillidae</taxon>
        <taxon>Anguilla</taxon>
    </lineage>
</organism>
<reference evidence="1" key="2">
    <citation type="journal article" date="2015" name="Fish Shellfish Immunol.">
        <title>Early steps in the European eel (Anguilla anguilla)-Vibrio vulnificus interaction in the gills: Role of the RtxA13 toxin.</title>
        <authorList>
            <person name="Callol A."/>
            <person name="Pajuelo D."/>
            <person name="Ebbesson L."/>
            <person name="Teles M."/>
            <person name="MacKenzie S."/>
            <person name="Amaro C."/>
        </authorList>
    </citation>
    <scope>NUCLEOTIDE SEQUENCE</scope>
</reference>
<accession>A0A0E9QKP2</accession>
<protein>
    <submittedName>
        <fullName evidence="1">Uncharacterized protein</fullName>
    </submittedName>
</protein>
<dbReference type="EMBL" id="GBXM01091495">
    <property type="protein sequence ID" value="JAH17082.1"/>
    <property type="molecule type" value="Transcribed_RNA"/>
</dbReference>
<evidence type="ECO:0000313" key="1">
    <source>
        <dbReference type="EMBL" id="JAH17082.1"/>
    </source>
</evidence>